<dbReference type="InterPro" id="IPR005119">
    <property type="entry name" value="LysR_subst-bd"/>
</dbReference>
<reference evidence="6" key="1">
    <citation type="submission" date="2023-07" db="EMBL/GenBank/DDBJ databases">
        <title>Sequencing the genomes of 1000 actinobacteria strains.</title>
        <authorList>
            <person name="Klenk H.-P."/>
        </authorList>
    </citation>
    <scope>NUCLEOTIDE SEQUENCE</scope>
    <source>
        <strain evidence="6">DSM 44707</strain>
    </source>
</reference>
<name>A0AAE4CB12_9ACTN</name>
<accession>A0AAE4CB12</accession>
<dbReference type="AlphaFoldDB" id="A0AAE4CB12"/>
<evidence type="ECO:0000256" key="1">
    <source>
        <dbReference type="ARBA" id="ARBA00009437"/>
    </source>
</evidence>
<evidence type="ECO:0000259" key="5">
    <source>
        <dbReference type="Pfam" id="PF03466"/>
    </source>
</evidence>
<evidence type="ECO:0000256" key="4">
    <source>
        <dbReference type="ARBA" id="ARBA00023163"/>
    </source>
</evidence>
<gene>
    <name evidence="6" type="ORF">J2S41_001923</name>
</gene>
<dbReference type="Gene3D" id="3.40.190.10">
    <property type="entry name" value="Periplasmic binding protein-like II"/>
    <property type="match status" value="2"/>
</dbReference>
<sequence>MTLTPPGRVLAERIPALLTGWDAAVEDVECAARRGSRVLRVGFLASAANEATPQIIAAFTRDHPGWRVEMRQAAWSNPTAGLLTGEVDVAFLRLPCPGQHRLRVLELFAEPRGVALPAGHALAARSRIEFHELWDESFVAAPADPHGWRDYWLATAQREGRPVRIGAVADHPDEWLSAIANGAGIALAPASAARYYARPGVVFIPVAGLIESRVAVAWMPDAGEDSAVHAFVRSCAAATT</sequence>
<dbReference type="CDD" id="cd08414">
    <property type="entry name" value="PBP2_LTTR_aromatics_like"/>
    <property type="match status" value="1"/>
</dbReference>
<keyword evidence="7" id="KW-1185">Reference proteome</keyword>
<dbReference type="Pfam" id="PF03466">
    <property type="entry name" value="LysR_substrate"/>
    <property type="match status" value="1"/>
</dbReference>
<dbReference type="PANTHER" id="PTHR30346">
    <property type="entry name" value="TRANSCRIPTIONAL DUAL REGULATOR HCAR-RELATED"/>
    <property type="match status" value="1"/>
</dbReference>
<dbReference type="SUPFAM" id="SSF53850">
    <property type="entry name" value="Periplasmic binding protein-like II"/>
    <property type="match status" value="1"/>
</dbReference>
<evidence type="ECO:0000256" key="2">
    <source>
        <dbReference type="ARBA" id="ARBA00023015"/>
    </source>
</evidence>
<feature type="domain" description="LysR substrate-binding" evidence="5">
    <location>
        <begin position="35"/>
        <end position="237"/>
    </location>
</feature>
<comment type="caution">
    <text evidence="6">The sequence shown here is derived from an EMBL/GenBank/DDBJ whole genome shotgun (WGS) entry which is preliminary data.</text>
</comment>
<keyword evidence="2" id="KW-0805">Transcription regulation</keyword>
<dbReference type="EMBL" id="JAVDYB010000001">
    <property type="protein sequence ID" value="MDR7275145.1"/>
    <property type="molecule type" value="Genomic_DNA"/>
</dbReference>
<evidence type="ECO:0000313" key="6">
    <source>
        <dbReference type="EMBL" id="MDR7275145.1"/>
    </source>
</evidence>
<keyword evidence="4" id="KW-0804">Transcription</keyword>
<dbReference type="PANTHER" id="PTHR30346:SF0">
    <property type="entry name" value="HCA OPERON TRANSCRIPTIONAL ACTIVATOR HCAR"/>
    <property type="match status" value="1"/>
</dbReference>
<evidence type="ECO:0000313" key="7">
    <source>
        <dbReference type="Proteomes" id="UP001183643"/>
    </source>
</evidence>
<organism evidence="6 7">
    <name type="scientific">Catenuloplanes atrovinosus</name>
    <dbReference type="NCBI Taxonomy" id="137266"/>
    <lineage>
        <taxon>Bacteria</taxon>
        <taxon>Bacillati</taxon>
        <taxon>Actinomycetota</taxon>
        <taxon>Actinomycetes</taxon>
        <taxon>Micromonosporales</taxon>
        <taxon>Micromonosporaceae</taxon>
        <taxon>Catenuloplanes</taxon>
    </lineage>
</organism>
<evidence type="ECO:0000256" key="3">
    <source>
        <dbReference type="ARBA" id="ARBA00023125"/>
    </source>
</evidence>
<keyword evidence="3 6" id="KW-0238">DNA-binding</keyword>
<dbReference type="GO" id="GO:0003677">
    <property type="term" value="F:DNA binding"/>
    <property type="evidence" value="ECO:0007669"/>
    <property type="project" value="UniProtKB-KW"/>
</dbReference>
<comment type="similarity">
    <text evidence="1">Belongs to the LysR transcriptional regulatory family.</text>
</comment>
<dbReference type="Proteomes" id="UP001183643">
    <property type="component" value="Unassembled WGS sequence"/>
</dbReference>
<proteinExistence type="inferred from homology"/>
<dbReference type="GO" id="GO:0003700">
    <property type="term" value="F:DNA-binding transcription factor activity"/>
    <property type="evidence" value="ECO:0007669"/>
    <property type="project" value="TreeGrafter"/>
</dbReference>
<dbReference type="GO" id="GO:0032993">
    <property type="term" value="C:protein-DNA complex"/>
    <property type="evidence" value="ECO:0007669"/>
    <property type="project" value="TreeGrafter"/>
</dbReference>
<protein>
    <submittedName>
        <fullName evidence="6">DNA-binding transcriptional LysR family regulator</fullName>
    </submittedName>
</protein>